<evidence type="ECO:0000256" key="1">
    <source>
        <dbReference type="ARBA" id="ARBA00001974"/>
    </source>
</evidence>
<reference evidence="9 10" key="1">
    <citation type="submission" date="2019-03" db="EMBL/GenBank/DDBJ databases">
        <title>Genomic Encyclopedia of Type Strains, Phase IV (KMG-IV): sequencing the most valuable type-strain genomes for metagenomic binning, comparative biology and taxonomic classification.</title>
        <authorList>
            <person name="Goeker M."/>
        </authorList>
    </citation>
    <scope>NUCLEOTIDE SEQUENCE [LARGE SCALE GENOMIC DNA]</scope>
    <source>
        <strain evidence="9 10">DSM 45934</strain>
    </source>
</reference>
<keyword evidence="5" id="KW-0560">Oxidoreductase</keyword>
<proteinExistence type="inferred from homology"/>
<comment type="cofactor">
    <cofactor evidence="1">
        <name>FAD</name>
        <dbReference type="ChEBI" id="CHEBI:57692"/>
    </cofactor>
</comment>
<dbReference type="InterPro" id="IPR009075">
    <property type="entry name" value="AcylCo_DH/oxidase_C"/>
</dbReference>
<dbReference type="Gene3D" id="1.20.140.10">
    <property type="entry name" value="Butyryl-CoA Dehydrogenase, subunit A, domain 3"/>
    <property type="match status" value="1"/>
</dbReference>
<dbReference type="Pfam" id="PF00441">
    <property type="entry name" value="Acyl-CoA_dh_1"/>
    <property type="match status" value="1"/>
</dbReference>
<dbReference type="AlphaFoldDB" id="A0A4V2S435"/>
<dbReference type="PANTHER" id="PTHR43884">
    <property type="entry name" value="ACYL-COA DEHYDROGENASE"/>
    <property type="match status" value="1"/>
</dbReference>
<evidence type="ECO:0000256" key="4">
    <source>
        <dbReference type="ARBA" id="ARBA00022827"/>
    </source>
</evidence>
<dbReference type="EMBL" id="SLWS01000018">
    <property type="protein sequence ID" value="TCO46750.1"/>
    <property type="molecule type" value="Genomic_DNA"/>
</dbReference>
<feature type="domain" description="Acyl-CoA dehydrogenase/oxidase N-terminal" evidence="8">
    <location>
        <begin position="9"/>
        <end position="96"/>
    </location>
</feature>
<evidence type="ECO:0000313" key="10">
    <source>
        <dbReference type="Proteomes" id="UP000295680"/>
    </source>
</evidence>
<gene>
    <name evidence="9" type="ORF">EV192_118145</name>
</gene>
<comment type="similarity">
    <text evidence="2">Belongs to the acyl-CoA dehydrogenase family.</text>
</comment>
<keyword evidence="3" id="KW-0285">Flavoprotein</keyword>
<accession>A0A4V2S435</accession>
<dbReference type="InterPro" id="IPR013786">
    <property type="entry name" value="AcylCoA_DH/ox_N"/>
</dbReference>
<evidence type="ECO:0000259" key="7">
    <source>
        <dbReference type="Pfam" id="PF00441"/>
    </source>
</evidence>
<dbReference type="Gene3D" id="1.10.540.10">
    <property type="entry name" value="Acyl-CoA dehydrogenase/oxidase, N-terminal domain"/>
    <property type="match status" value="1"/>
</dbReference>
<dbReference type="InterPro" id="IPR009100">
    <property type="entry name" value="AcylCoA_DH/oxidase_NM_dom_sf"/>
</dbReference>
<comment type="caution">
    <text evidence="9">The sequence shown here is derived from an EMBL/GenBank/DDBJ whole genome shotgun (WGS) entry which is preliminary data.</text>
</comment>
<dbReference type="InterPro" id="IPR037069">
    <property type="entry name" value="AcylCoA_DH/ox_N_sf"/>
</dbReference>
<dbReference type="PANTHER" id="PTHR43884:SF20">
    <property type="entry name" value="ACYL-COA DEHYDROGENASE FADE28"/>
    <property type="match status" value="1"/>
</dbReference>
<evidence type="ECO:0000256" key="3">
    <source>
        <dbReference type="ARBA" id="ARBA00022630"/>
    </source>
</evidence>
<dbReference type="RefSeq" id="WP_243727579.1">
    <property type="nucleotide sequence ID" value="NZ_SLWS01000018.1"/>
</dbReference>
<evidence type="ECO:0000313" key="9">
    <source>
        <dbReference type="EMBL" id="TCO46750.1"/>
    </source>
</evidence>
<feature type="domain" description="Acyl-CoA dehydrogenase/oxidase C-terminal" evidence="7">
    <location>
        <begin position="250"/>
        <end position="371"/>
    </location>
</feature>
<name>A0A4V2S435_9PSEU</name>
<evidence type="ECO:0000256" key="5">
    <source>
        <dbReference type="ARBA" id="ARBA00023002"/>
    </source>
</evidence>
<evidence type="ECO:0000259" key="8">
    <source>
        <dbReference type="Pfam" id="PF02771"/>
    </source>
</evidence>
<feature type="region of interest" description="Disordered" evidence="6">
    <location>
        <begin position="112"/>
        <end position="168"/>
    </location>
</feature>
<dbReference type="GO" id="GO:0050660">
    <property type="term" value="F:flavin adenine dinucleotide binding"/>
    <property type="evidence" value="ECO:0007669"/>
    <property type="project" value="InterPro"/>
</dbReference>
<dbReference type="SUPFAM" id="SSF47203">
    <property type="entry name" value="Acyl-CoA dehydrogenase C-terminal domain-like"/>
    <property type="match status" value="1"/>
</dbReference>
<dbReference type="Pfam" id="PF02771">
    <property type="entry name" value="Acyl-CoA_dh_N"/>
    <property type="match status" value="1"/>
</dbReference>
<dbReference type="GO" id="GO:0003995">
    <property type="term" value="F:acyl-CoA dehydrogenase activity"/>
    <property type="evidence" value="ECO:0007669"/>
    <property type="project" value="TreeGrafter"/>
</dbReference>
<evidence type="ECO:0000256" key="2">
    <source>
        <dbReference type="ARBA" id="ARBA00009347"/>
    </source>
</evidence>
<protein>
    <submittedName>
        <fullName evidence="9">Alkylation response protein AidB-like acyl-CoA dehydrogenase</fullName>
    </submittedName>
</protein>
<organism evidence="9 10">
    <name type="scientific">Actinocrispum wychmicini</name>
    <dbReference type="NCBI Taxonomy" id="1213861"/>
    <lineage>
        <taxon>Bacteria</taxon>
        <taxon>Bacillati</taxon>
        <taxon>Actinomycetota</taxon>
        <taxon>Actinomycetes</taxon>
        <taxon>Pseudonocardiales</taxon>
        <taxon>Pseudonocardiaceae</taxon>
        <taxon>Actinocrispum</taxon>
    </lineage>
</organism>
<dbReference type="InterPro" id="IPR036250">
    <property type="entry name" value="AcylCo_DH-like_C"/>
</dbReference>
<dbReference type="SUPFAM" id="SSF56645">
    <property type="entry name" value="Acyl-CoA dehydrogenase NM domain-like"/>
    <property type="match status" value="1"/>
</dbReference>
<keyword evidence="4" id="KW-0274">FAD</keyword>
<dbReference type="Proteomes" id="UP000295680">
    <property type="component" value="Unassembled WGS sequence"/>
</dbReference>
<feature type="compositionally biased region" description="Basic and acidic residues" evidence="6">
    <location>
        <begin position="116"/>
        <end position="168"/>
    </location>
</feature>
<sequence length="382" mass="41018">MDFSFDDTQREIADLAASVLRREPEQPWKALDQAGLLTLARPERLGGDGLGVIETCVVLAEVGRAAVDTPALATLALGVLPIVHMGTLAQQDRWLASPGVLTAAMRGQVTVNDSRAGTDRDCGAGTDRDRGAGADRDRGVGTDRDRRAGADRDRRAGADRDRGVGTDRDRRVGTADAFLTGTKTQVPYAEHATCILVVANDLVYSVHRQDVVLTKTHSSSGQPEYTVRLDDTPGELLGSARHLQAFALAGICAVGDGLLAGALELTAEHVGNRRQFGKPLATFQAVAQQIADVYIAARTLHLATWSAIWRLGTGRDARSALDVAAYWLTEELPKAMHTCHHLHGGIGVDISYPMHRFYALGKDLVRFAGGVEERLDQLCSSI</sequence>
<evidence type="ECO:0000256" key="6">
    <source>
        <dbReference type="SAM" id="MobiDB-lite"/>
    </source>
</evidence>
<keyword evidence="10" id="KW-1185">Reference proteome</keyword>